<comment type="caution">
    <text evidence="3">The sequence shown here is derived from an EMBL/GenBank/DDBJ whole genome shotgun (WGS) entry which is preliminary data.</text>
</comment>
<dbReference type="InterPro" id="IPR029058">
    <property type="entry name" value="AB_hydrolase_fold"/>
</dbReference>
<dbReference type="Proteomes" id="UP000191056">
    <property type="component" value="Unassembled WGS sequence"/>
</dbReference>
<dbReference type="AlphaFoldDB" id="A0A1V4IV63"/>
<dbReference type="GO" id="GO:0016787">
    <property type="term" value="F:hydrolase activity"/>
    <property type="evidence" value="ECO:0007669"/>
    <property type="project" value="UniProtKB-KW"/>
</dbReference>
<keyword evidence="1" id="KW-0472">Membrane</keyword>
<organism evidence="3 4">
    <name type="scientific">Clostridium chromiireducens</name>
    <dbReference type="NCBI Taxonomy" id="225345"/>
    <lineage>
        <taxon>Bacteria</taxon>
        <taxon>Bacillati</taxon>
        <taxon>Bacillota</taxon>
        <taxon>Clostridia</taxon>
        <taxon>Eubacteriales</taxon>
        <taxon>Clostridiaceae</taxon>
        <taxon>Clostridium</taxon>
    </lineage>
</organism>
<evidence type="ECO:0000259" key="2">
    <source>
        <dbReference type="Pfam" id="PF00561"/>
    </source>
</evidence>
<keyword evidence="4" id="KW-1185">Reference proteome</keyword>
<evidence type="ECO:0000313" key="3">
    <source>
        <dbReference type="EMBL" id="OPJ63921.1"/>
    </source>
</evidence>
<dbReference type="InterPro" id="IPR000073">
    <property type="entry name" value="AB_hydrolase_1"/>
</dbReference>
<evidence type="ECO:0000313" key="4">
    <source>
        <dbReference type="Proteomes" id="UP000191056"/>
    </source>
</evidence>
<protein>
    <submittedName>
        <fullName evidence="3">Alpha/beta hydrolase family protein</fullName>
    </submittedName>
</protein>
<proteinExistence type="predicted"/>
<dbReference type="Gene3D" id="3.40.50.1820">
    <property type="entry name" value="alpha/beta hydrolase"/>
    <property type="match status" value="1"/>
</dbReference>
<accession>A0A1V4IV63</accession>
<keyword evidence="3" id="KW-0378">Hydrolase</keyword>
<feature type="domain" description="AB hydrolase-1" evidence="2">
    <location>
        <begin position="79"/>
        <end position="178"/>
    </location>
</feature>
<dbReference type="OrthoDB" id="1817159at2"/>
<dbReference type="RefSeq" id="WP_079439009.1">
    <property type="nucleotide sequence ID" value="NZ_MZGT01000015.1"/>
</dbReference>
<dbReference type="STRING" id="225345.CLCHR_14400"/>
<dbReference type="SUPFAM" id="SSF53474">
    <property type="entry name" value="alpha/beta-Hydrolases"/>
    <property type="match status" value="1"/>
</dbReference>
<gene>
    <name evidence="3" type="ORF">CLCHR_14400</name>
</gene>
<dbReference type="EMBL" id="MZGT01000015">
    <property type="protein sequence ID" value="OPJ63921.1"/>
    <property type="molecule type" value="Genomic_DNA"/>
</dbReference>
<dbReference type="Pfam" id="PF00561">
    <property type="entry name" value="Abhydrolase_1"/>
    <property type="match status" value="1"/>
</dbReference>
<keyword evidence="1" id="KW-0812">Transmembrane</keyword>
<feature type="transmembrane region" description="Helical" evidence="1">
    <location>
        <begin position="20"/>
        <end position="41"/>
    </location>
</feature>
<name>A0A1V4IV63_9CLOT</name>
<reference evidence="3 4" key="1">
    <citation type="submission" date="2017-03" db="EMBL/GenBank/DDBJ databases">
        <title>Genome sequence of Clostridium chromiireducens DSM 23318.</title>
        <authorList>
            <person name="Poehlein A."/>
            <person name="Daniel R."/>
        </authorList>
    </citation>
    <scope>NUCLEOTIDE SEQUENCE [LARGE SCALE GENOMIC DNA]</scope>
    <source>
        <strain evidence="3 4">DSM 23318</strain>
    </source>
</reference>
<sequence length="338" mass="38642">MYLSRMERKRKLRLKNKKRLRKFILLILFLITATLLIGFYYEKIGEYNDLKEYSSIGKMIDINNHKINIFSKGEGNATVVFTGGLNEPISYLDFYPLYNEISKYAKIAVYDRPGHGWSELTDVPRDIDSIVDEMYTALIKSGQKPPYILVGHSLASLSVIRFAQLHKNEVSGIVLIDGGSPEYYLKNSLAFNNSTVFNYKLLKSVGIARLALYHTSYSSKITSGQNDLKLLPDELKNLYTAMTLKTMYNKNIVDEGNMASLNAQKVLDNGKLGDIPLRIFTAENSILSIPEWENSQIDLKNWSTNSKQMVVKNSRHPIHQFEPDIINNEIIELIKTHF</sequence>
<keyword evidence="1" id="KW-1133">Transmembrane helix</keyword>
<evidence type="ECO:0000256" key="1">
    <source>
        <dbReference type="SAM" id="Phobius"/>
    </source>
</evidence>